<reference evidence="4" key="1">
    <citation type="submission" date="2015-08" db="EMBL/GenBank/DDBJ databases">
        <authorList>
            <person name="Varghese N."/>
        </authorList>
    </citation>
    <scope>NUCLEOTIDE SEQUENCE [LARGE SCALE GENOMIC DNA]</scope>
    <source>
        <strain evidence="4">JCM 18476</strain>
    </source>
</reference>
<dbReference type="STRING" id="1137284.GCA_001418205_02219"/>
<sequence length="327" mass="36519">MDASISLFELGWQTYFQQQLSLDDLEAHKIARVCRVEPSNYTLLSEQGLISLAVQPSQPNMTIGDWVIVNSDNQFVRKLDRSALFNQEQKLIASNIDTVLIVSALDDNFNIELIKRYLELVHEAESDAIVVLTKADLCDETEVDEKRDRVQRLNPLLMIETVNTKSAEPVEALKSFFKKGKTIAILGAPGAGKSRLVRSLIDLDDANTHFSVAQDSLFRLPNGSVLLDSPELRELQASEAMSSASGLEVVAKLAEKCRFNDCTHSNEPGCAVRKALDDGEVEEQRVKAFKRANFSYDEDSSSKSKPHDKFHRSAHSDARARKHSITE</sequence>
<dbReference type="InterPro" id="IPR004881">
    <property type="entry name" value="Ribosome_biogen_GTPase_RsgA"/>
</dbReference>
<dbReference type="RefSeq" id="WP_055463290.1">
    <property type="nucleotide sequence ID" value="NZ_CYHG01000006.1"/>
</dbReference>
<dbReference type="EMBL" id="CYHG01000006">
    <property type="protein sequence ID" value="CUB04354.1"/>
    <property type="molecule type" value="Genomic_DNA"/>
</dbReference>
<evidence type="ECO:0000313" key="3">
    <source>
        <dbReference type="EMBL" id="CUB04354.1"/>
    </source>
</evidence>
<dbReference type="Proteomes" id="UP000182769">
    <property type="component" value="Unassembled WGS sequence"/>
</dbReference>
<dbReference type="PANTHER" id="PTHR32120">
    <property type="entry name" value="SMALL RIBOSOMAL SUBUNIT BIOGENESIS GTPASE RSGA"/>
    <property type="match status" value="1"/>
</dbReference>
<feature type="compositionally biased region" description="Basic and acidic residues" evidence="1">
    <location>
        <begin position="314"/>
        <end position="327"/>
    </location>
</feature>
<feature type="region of interest" description="Disordered" evidence="1">
    <location>
        <begin position="295"/>
        <end position="327"/>
    </location>
</feature>
<keyword evidence="4" id="KW-1185">Reference proteome</keyword>
<dbReference type="Pfam" id="PF03193">
    <property type="entry name" value="RsgA_GTPase"/>
    <property type="match status" value="1"/>
</dbReference>
<dbReference type="InterPro" id="IPR010914">
    <property type="entry name" value="RsgA_GTPase_dom"/>
</dbReference>
<gene>
    <name evidence="3" type="ORF">Ga0061065_106173</name>
</gene>
<dbReference type="InterPro" id="IPR027417">
    <property type="entry name" value="P-loop_NTPase"/>
</dbReference>
<dbReference type="GO" id="GO:0003924">
    <property type="term" value="F:GTPase activity"/>
    <property type="evidence" value="ECO:0007669"/>
    <property type="project" value="InterPro"/>
</dbReference>
<protein>
    <submittedName>
        <fullName evidence="3">Putative ribosome biogenesis GTPase RsgA</fullName>
    </submittedName>
</protein>
<dbReference type="GO" id="GO:0005525">
    <property type="term" value="F:GTP binding"/>
    <property type="evidence" value="ECO:0007669"/>
    <property type="project" value="InterPro"/>
</dbReference>
<dbReference type="AlphaFoldDB" id="A0A0K6IMN5"/>
<evidence type="ECO:0000313" key="4">
    <source>
        <dbReference type="Proteomes" id="UP000182769"/>
    </source>
</evidence>
<evidence type="ECO:0000259" key="2">
    <source>
        <dbReference type="Pfam" id="PF03193"/>
    </source>
</evidence>
<dbReference type="OrthoDB" id="9809485at2"/>
<organism evidence="3 4">
    <name type="scientific">Marinomonas fungiae</name>
    <dbReference type="NCBI Taxonomy" id="1137284"/>
    <lineage>
        <taxon>Bacteria</taxon>
        <taxon>Pseudomonadati</taxon>
        <taxon>Pseudomonadota</taxon>
        <taxon>Gammaproteobacteria</taxon>
        <taxon>Oceanospirillales</taxon>
        <taxon>Oceanospirillaceae</taxon>
        <taxon>Marinomonas</taxon>
    </lineage>
</organism>
<accession>A0A0K6IMN5</accession>
<dbReference type="SUPFAM" id="SSF52540">
    <property type="entry name" value="P-loop containing nucleoside triphosphate hydrolases"/>
    <property type="match status" value="1"/>
</dbReference>
<dbReference type="Gene3D" id="1.10.40.50">
    <property type="entry name" value="Probable gtpase engc, domain 3"/>
    <property type="match status" value="1"/>
</dbReference>
<feature type="domain" description="EngC GTPase" evidence="2">
    <location>
        <begin position="86"/>
        <end position="236"/>
    </location>
</feature>
<dbReference type="Gene3D" id="3.40.50.300">
    <property type="entry name" value="P-loop containing nucleotide triphosphate hydrolases"/>
    <property type="match status" value="1"/>
</dbReference>
<evidence type="ECO:0000256" key="1">
    <source>
        <dbReference type="SAM" id="MobiDB-lite"/>
    </source>
</evidence>
<proteinExistence type="predicted"/>
<name>A0A0K6IMN5_9GAMM</name>